<evidence type="ECO:0000256" key="3">
    <source>
        <dbReference type="ARBA" id="ARBA00023038"/>
    </source>
</evidence>
<evidence type="ECO:0000256" key="2">
    <source>
        <dbReference type="ARBA" id="ARBA00022833"/>
    </source>
</evidence>
<reference evidence="7 8" key="1">
    <citation type="submission" date="2024-05" db="EMBL/GenBank/DDBJ databases">
        <authorList>
            <person name="Wallberg A."/>
        </authorList>
    </citation>
    <scope>NUCLEOTIDE SEQUENCE [LARGE SCALE GENOMIC DNA]</scope>
</reference>
<evidence type="ECO:0000259" key="6">
    <source>
        <dbReference type="PROSITE" id="PS50023"/>
    </source>
</evidence>
<comment type="caution">
    <text evidence="7">The sequence shown here is derived from an EMBL/GenBank/DDBJ whole genome shotgun (WGS) entry which is preliminary data.</text>
</comment>
<dbReference type="PROSITE" id="PS50023">
    <property type="entry name" value="LIM_DOMAIN_2"/>
    <property type="match status" value="1"/>
</dbReference>
<feature type="domain" description="LIM zinc-binding" evidence="6">
    <location>
        <begin position="180"/>
        <end position="246"/>
    </location>
</feature>
<keyword evidence="2 4" id="KW-0862">Zinc</keyword>
<keyword evidence="8" id="KW-1185">Reference proteome</keyword>
<proteinExistence type="predicted"/>
<dbReference type="Gene3D" id="2.10.110.10">
    <property type="entry name" value="Cysteine Rich Protein"/>
    <property type="match status" value="1"/>
</dbReference>
<keyword evidence="3 4" id="KW-0440">LIM domain</keyword>
<protein>
    <recommendedName>
        <fullName evidence="6">LIM zinc-binding domain-containing protein</fullName>
    </recommendedName>
</protein>
<evidence type="ECO:0000313" key="8">
    <source>
        <dbReference type="Proteomes" id="UP001497623"/>
    </source>
</evidence>
<accession>A0AAV2S3T7</accession>
<keyword evidence="1 4" id="KW-0479">Metal-binding</keyword>
<feature type="compositionally biased region" description="Polar residues" evidence="5">
    <location>
        <begin position="250"/>
        <end position="270"/>
    </location>
</feature>
<dbReference type="EMBL" id="CAXKWB010045454">
    <property type="protein sequence ID" value="CAL4162244.1"/>
    <property type="molecule type" value="Genomic_DNA"/>
</dbReference>
<evidence type="ECO:0000256" key="5">
    <source>
        <dbReference type="SAM" id="MobiDB-lite"/>
    </source>
</evidence>
<dbReference type="PROSITE" id="PS00478">
    <property type="entry name" value="LIM_DOMAIN_1"/>
    <property type="match status" value="1"/>
</dbReference>
<dbReference type="GO" id="GO:0046872">
    <property type="term" value="F:metal ion binding"/>
    <property type="evidence" value="ECO:0007669"/>
    <property type="project" value="UniProtKB-KW"/>
</dbReference>
<dbReference type="SMART" id="SM00132">
    <property type="entry name" value="LIM"/>
    <property type="match status" value="1"/>
</dbReference>
<dbReference type="AlphaFoldDB" id="A0AAV2S3T7"/>
<name>A0AAV2S3T7_MEGNR</name>
<evidence type="ECO:0000256" key="4">
    <source>
        <dbReference type="PROSITE-ProRule" id="PRU00125"/>
    </source>
</evidence>
<gene>
    <name evidence="7" type="ORF">MNOR_LOCUS32814</name>
</gene>
<dbReference type="Proteomes" id="UP001497623">
    <property type="component" value="Unassembled WGS sequence"/>
</dbReference>
<organism evidence="7 8">
    <name type="scientific">Meganyctiphanes norvegica</name>
    <name type="common">Northern krill</name>
    <name type="synonym">Thysanopoda norvegica</name>
    <dbReference type="NCBI Taxonomy" id="48144"/>
    <lineage>
        <taxon>Eukaryota</taxon>
        <taxon>Metazoa</taxon>
        <taxon>Ecdysozoa</taxon>
        <taxon>Arthropoda</taxon>
        <taxon>Crustacea</taxon>
        <taxon>Multicrustacea</taxon>
        <taxon>Malacostraca</taxon>
        <taxon>Eumalacostraca</taxon>
        <taxon>Eucarida</taxon>
        <taxon>Euphausiacea</taxon>
        <taxon>Euphausiidae</taxon>
        <taxon>Meganyctiphanes</taxon>
    </lineage>
</organism>
<evidence type="ECO:0000256" key="1">
    <source>
        <dbReference type="ARBA" id="ARBA00022723"/>
    </source>
</evidence>
<feature type="region of interest" description="Disordered" evidence="5">
    <location>
        <begin position="250"/>
        <end position="293"/>
    </location>
</feature>
<evidence type="ECO:0000313" key="7">
    <source>
        <dbReference type="EMBL" id="CAL4162244.1"/>
    </source>
</evidence>
<sequence>DALSCSPRQRRRVTLGPNSVNSSVVMCTLAPTPAHVGSSVSPPRRHYSNRQRTVDAHNIVHVEVVDVADEPKYKHNWTKLVDAGKLVKAKEQTLDTPTENTSNSTTGKYSCLVRSQSVMNTTEHSEMLARRNQANLTKALPGRKVSASDQAILDKLKELNIDSKNTGISIKPKRSPSTEPPCSRCRDPVYLKERTEPTLGLIYHTHCFKCHHCRVQLTLKTFYRSPKDSKDLRVWCKSHVPVLEPAKVEVNTSSASGTASPPLSGKSSPDSAIKGSNSSDDGRDSRCSSSPLPPLVREVDIVKCDTIGLRYF</sequence>
<feature type="non-terminal residue" evidence="7">
    <location>
        <position position="1"/>
    </location>
</feature>
<dbReference type="InterPro" id="IPR001781">
    <property type="entry name" value="Znf_LIM"/>
</dbReference>
<dbReference type="Pfam" id="PF00412">
    <property type="entry name" value="LIM"/>
    <property type="match status" value="1"/>
</dbReference>